<organism evidence="2">
    <name type="scientific">Solibacter usitatus (strain Ellin6076)</name>
    <dbReference type="NCBI Taxonomy" id="234267"/>
    <lineage>
        <taxon>Bacteria</taxon>
        <taxon>Pseudomonadati</taxon>
        <taxon>Acidobacteriota</taxon>
        <taxon>Terriglobia</taxon>
        <taxon>Bryobacterales</taxon>
        <taxon>Solibacteraceae</taxon>
        <taxon>Candidatus Solibacter</taxon>
    </lineage>
</organism>
<dbReference type="HOGENOM" id="CLU_082998_0_0_0"/>
<dbReference type="SUPFAM" id="SSF51658">
    <property type="entry name" value="Xylose isomerase-like"/>
    <property type="match status" value="1"/>
</dbReference>
<dbReference type="InterPro" id="IPR036237">
    <property type="entry name" value="Xyl_isomerase-like_sf"/>
</dbReference>
<evidence type="ECO:0000313" key="2">
    <source>
        <dbReference type="EMBL" id="ABJ85868.1"/>
    </source>
</evidence>
<gene>
    <name evidence="2" type="ordered locus">Acid_4909</name>
</gene>
<evidence type="ECO:0000259" key="1">
    <source>
        <dbReference type="Pfam" id="PF01261"/>
    </source>
</evidence>
<name>Q01WU7_SOLUE</name>
<dbReference type="Pfam" id="PF01261">
    <property type="entry name" value="AP_endonuc_2"/>
    <property type="match status" value="1"/>
</dbReference>
<dbReference type="eggNOG" id="COG1082">
    <property type="taxonomic scope" value="Bacteria"/>
</dbReference>
<accession>Q01WU7</accession>
<dbReference type="InParanoid" id="Q01WU7"/>
<proteinExistence type="predicted"/>
<reference evidence="2" key="1">
    <citation type="submission" date="2006-10" db="EMBL/GenBank/DDBJ databases">
        <title>Complete sequence of Solibacter usitatus Ellin6076.</title>
        <authorList>
            <consortium name="US DOE Joint Genome Institute"/>
            <person name="Copeland A."/>
            <person name="Lucas S."/>
            <person name="Lapidus A."/>
            <person name="Barry K."/>
            <person name="Detter J.C."/>
            <person name="Glavina del Rio T."/>
            <person name="Hammon N."/>
            <person name="Israni S."/>
            <person name="Dalin E."/>
            <person name="Tice H."/>
            <person name="Pitluck S."/>
            <person name="Thompson L.S."/>
            <person name="Brettin T."/>
            <person name="Bruce D."/>
            <person name="Han C."/>
            <person name="Tapia R."/>
            <person name="Gilna P."/>
            <person name="Schmutz J."/>
            <person name="Larimer F."/>
            <person name="Land M."/>
            <person name="Hauser L."/>
            <person name="Kyrpides N."/>
            <person name="Mikhailova N."/>
            <person name="Janssen P.H."/>
            <person name="Kuske C.R."/>
            <person name="Richardson P."/>
        </authorList>
    </citation>
    <scope>NUCLEOTIDE SEQUENCE</scope>
    <source>
        <strain evidence="2">Ellin6076</strain>
    </source>
</reference>
<dbReference type="STRING" id="234267.Acid_4909"/>
<protein>
    <submittedName>
        <fullName evidence="2">Xylose isomerase domain protein TIM barrel</fullName>
    </submittedName>
</protein>
<dbReference type="KEGG" id="sus:Acid_4909"/>
<feature type="domain" description="Xylose isomerase-like TIM barrel" evidence="1">
    <location>
        <begin position="11"/>
        <end position="264"/>
    </location>
</feature>
<keyword evidence="2" id="KW-0413">Isomerase</keyword>
<dbReference type="EMBL" id="CP000473">
    <property type="protein sequence ID" value="ABJ85868.1"/>
    <property type="molecule type" value="Genomic_DNA"/>
</dbReference>
<dbReference type="PANTHER" id="PTHR12110">
    <property type="entry name" value="HYDROXYPYRUVATE ISOMERASE"/>
    <property type="match status" value="1"/>
</dbReference>
<dbReference type="PANTHER" id="PTHR12110:SF41">
    <property type="entry name" value="INOSOSE DEHYDRATASE"/>
    <property type="match status" value="1"/>
</dbReference>
<dbReference type="Gene3D" id="3.20.20.150">
    <property type="entry name" value="Divalent-metal-dependent TIM barrel enzymes"/>
    <property type="match status" value="1"/>
</dbReference>
<dbReference type="AlphaFoldDB" id="Q01WU7"/>
<dbReference type="GO" id="GO:0016853">
    <property type="term" value="F:isomerase activity"/>
    <property type="evidence" value="ECO:0007669"/>
    <property type="project" value="UniProtKB-KW"/>
</dbReference>
<dbReference type="InterPro" id="IPR013022">
    <property type="entry name" value="Xyl_isomerase-like_TIM-brl"/>
</dbReference>
<dbReference type="InterPro" id="IPR050312">
    <property type="entry name" value="IolE/XylAMocC-like"/>
</dbReference>
<sequence>MMFWAERDDLAVIAALGVRYGQLGVPGGMKLDSAGAAHWKQALSSAGITPVTVVAAYEGEDYADIPTVQHTVGFIPPATRAAREARTLAVSDFAAALGVRSIACHIGFVPEDAHDPGYTGVRDTVRHVCDHAARHGQTFALETGQERAGVLLDFIHDVDRPNLRINFDPANLILYGTDEPLAALKTLAPLVVSVHCKDGDPPPAGIPGALGSERPLGHGSVGIPRFIQTLREVGFPGPLNVEREAEDQSQRLRDIAAGIALLRTLV</sequence>